<organism evidence="1 2">
    <name type="scientific">Devosia yakushimensis</name>
    <dbReference type="NCBI Taxonomy" id="470028"/>
    <lineage>
        <taxon>Bacteria</taxon>
        <taxon>Pseudomonadati</taxon>
        <taxon>Pseudomonadota</taxon>
        <taxon>Alphaproteobacteria</taxon>
        <taxon>Hyphomicrobiales</taxon>
        <taxon>Devosiaceae</taxon>
        <taxon>Devosia</taxon>
    </lineage>
</organism>
<dbReference type="EMBL" id="BSNG01000001">
    <property type="protein sequence ID" value="GLQ09222.1"/>
    <property type="molecule type" value="Genomic_DNA"/>
</dbReference>
<gene>
    <name evidence="1" type="ORF">GCM10007913_11540</name>
</gene>
<protein>
    <submittedName>
        <fullName evidence="1">Uncharacterized protein</fullName>
    </submittedName>
</protein>
<evidence type="ECO:0000313" key="2">
    <source>
        <dbReference type="Proteomes" id="UP001161406"/>
    </source>
</evidence>
<sequence length="84" mass="9102">MTARIIPLFQSQRAAPLPAPSIPAPVVDAVRGDGLNPLARQMVAAAVKSWMEGDPLTQREQRIVDLLLDTNYYGQLGRLAMVGC</sequence>
<reference evidence="1" key="2">
    <citation type="submission" date="2023-01" db="EMBL/GenBank/DDBJ databases">
        <title>Draft genome sequence of Devosia yakushimensis strain NBRC 103855.</title>
        <authorList>
            <person name="Sun Q."/>
            <person name="Mori K."/>
        </authorList>
    </citation>
    <scope>NUCLEOTIDE SEQUENCE</scope>
    <source>
        <strain evidence="1">NBRC 103855</strain>
    </source>
</reference>
<dbReference type="Proteomes" id="UP001161406">
    <property type="component" value="Unassembled WGS sequence"/>
</dbReference>
<reference evidence="1" key="1">
    <citation type="journal article" date="2014" name="Int. J. Syst. Evol. Microbiol.">
        <title>Complete genome of a new Firmicutes species belonging to the dominant human colonic microbiota ('Ruminococcus bicirculans') reveals two chromosomes and a selective capacity to utilize plant glucans.</title>
        <authorList>
            <consortium name="NISC Comparative Sequencing Program"/>
            <person name="Wegmann U."/>
            <person name="Louis P."/>
            <person name="Goesmann A."/>
            <person name="Henrissat B."/>
            <person name="Duncan S.H."/>
            <person name="Flint H.J."/>
        </authorList>
    </citation>
    <scope>NUCLEOTIDE SEQUENCE</scope>
    <source>
        <strain evidence="1">NBRC 103855</strain>
    </source>
</reference>
<accession>A0ABQ5UD02</accession>
<keyword evidence="2" id="KW-1185">Reference proteome</keyword>
<name>A0ABQ5UD02_9HYPH</name>
<dbReference type="RefSeq" id="WP_284388799.1">
    <property type="nucleotide sequence ID" value="NZ_BSNG01000001.1"/>
</dbReference>
<evidence type="ECO:0000313" key="1">
    <source>
        <dbReference type="EMBL" id="GLQ09222.1"/>
    </source>
</evidence>
<comment type="caution">
    <text evidence="1">The sequence shown here is derived from an EMBL/GenBank/DDBJ whole genome shotgun (WGS) entry which is preliminary data.</text>
</comment>
<proteinExistence type="predicted"/>